<dbReference type="GO" id="GO:0001510">
    <property type="term" value="P:RNA methylation"/>
    <property type="evidence" value="ECO:0007669"/>
    <property type="project" value="InterPro"/>
</dbReference>
<dbReference type="GO" id="GO:0005737">
    <property type="term" value="C:cytoplasm"/>
    <property type="evidence" value="ECO:0007669"/>
    <property type="project" value="TreeGrafter"/>
</dbReference>
<dbReference type="Proteomes" id="UP000265520">
    <property type="component" value="Unassembled WGS sequence"/>
</dbReference>
<dbReference type="GO" id="GO:0090486">
    <property type="term" value="F:small RNA 2'-O-methyltransferase activity"/>
    <property type="evidence" value="ECO:0007669"/>
    <property type="project" value="UniProtKB-EC"/>
</dbReference>
<evidence type="ECO:0000256" key="10">
    <source>
        <dbReference type="ARBA" id="ARBA00023158"/>
    </source>
</evidence>
<dbReference type="PANTHER" id="PTHR21404:SF3">
    <property type="entry name" value="SMALL RNA 2'-O-METHYLTRANSFERASE"/>
    <property type="match status" value="1"/>
</dbReference>
<dbReference type="AlphaFoldDB" id="A0A392PJA1"/>
<dbReference type="PANTHER" id="PTHR21404">
    <property type="entry name" value="HEN1"/>
    <property type="match status" value="1"/>
</dbReference>
<comment type="cofactor">
    <cofactor evidence="1">
        <name>Mg(2+)</name>
        <dbReference type="ChEBI" id="CHEBI:18420"/>
    </cofactor>
</comment>
<dbReference type="EMBL" id="LXQA010081243">
    <property type="protein sequence ID" value="MCI11717.1"/>
    <property type="molecule type" value="Genomic_DNA"/>
</dbReference>
<feature type="non-terminal residue" evidence="14">
    <location>
        <position position="69"/>
    </location>
</feature>
<sequence length="69" mass="7432">MEQALFSPPLSKQRVEFAVQHILESHATNLLDFGCGSGSLLEALLNYSTSLEKIAGVDISQKGLTRAAK</sequence>
<reference evidence="14 15" key="1">
    <citation type="journal article" date="2018" name="Front. Plant Sci.">
        <title>Red Clover (Trifolium pratense) and Zigzag Clover (T. medium) - A Picture of Genomic Similarities and Differences.</title>
        <authorList>
            <person name="Dluhosova J."/>
            <person name="Istvanek J."/>
            <person name="Nedelnik J."/>
            <person name="Repkova J."/>
        </authorList>
    </citation>
    <scope>NUCLEOTIDE SEQUENCE [LARGE SCALE GENOMIC DNA]</scope>
    <source>
        <strain evidence="15">cv. 10/8</strain>
        <tissue evidence="14">Leaf</tissue>
    </source>
</reference>
<feature type="domain" description="Methyltransferase type 11" evidence="13">
    <location>
        <begin position="31"/>
        <end position="68"/>
    </location>
</feature>
<evidence type="ECO:0000256" key="9">
    <source>
        <dbReference type="ARBA" id="ARBA00022884"/>
    </source>
</evidence>
<proteinExistence type="inferred from homology"/>
<evidence type="ECO:0000256" key="7">
    <source>
        <dbReference type="ARBA" id="ARBA00022723"/>
    </source>
</evidence>
<keyword evidence="15" id="KW-1185">Reference proteome</keyword>
<evidence type="ECO:0000256" key="4">
    <source>
        <dbReference type="ARBA" id="ARBA00022603"/>
    </source>
</evidence>
<dbReference type="InterPro" id="IPR013216">
    <property type="entry name" value="Methyltransf_11"/>
</dbReference>
<dbReference type="EC" id="2.1.1.386" evidence="11"/>
<evidence type="ECO:0000256" key="8">
    <source>
        <dbReference type="ARBA" id="ARBA00022842"/>
    </source>
</evidence>
<protein>
    <recommendedName>
        <fullName evidence="3">Small RNA 2'-O-methyltransferase</fullName>
        <ecNumber evidence="11">2.1.1.386</ecNumber>
    </recommendedName>
</protein>
<keyword evidence="6" id="KW-0949">S-adenosyl-L-methionine</keyword>
<comment type="similarity">
    <text evidence="2">Belongs to the methyltransferase superfamily. HEN1 family.</text>
</comment>
<keyword evidence="4 14" id="KW-0489">Methyltransferase</keyword>
<organism evidence="14 15">
    <name type="scientific">Trifolium medium</name>
    <dbReference type="NCBI Taxonomy" id="97028"/>
    <lineage>
        <taxon>Eukaryota</taxon>
        <taxon>Viridiplantae</taxon>
        <taxon>Streptophyta</taxon>
        <taxon>Embryophyta</taxon>
        <taxon>Tracheophyta</taxon>
        <taxon>Spermatophyta</taxon>
        <taxon>Magnoliopsida</taxon>
        <taxon>eudicotyledons</taxon>
        <taxon>Gunneridae</taxon>
        <taxon>Pentapetalae</taxon>
        <taxon>rosids</taxon>
        <taxon>fabids</taxon>
        <taxon>Fabales</taxon>
        <taxon>Fabaceae</taxon>
        <taxon>Papilionoideae</taxon>
        <taxon>50 kb inversion clade</taxon>
        <taxon>NPAAA clade</taxon>
        <taxon>Hologalegina</taxon>
        <taxon>IRL clade</taxon>
        <taxon>Trifolieae</taxon>
        <taxon>Trifolium</taxon>
    </lineage>
</organism>
<keyword evidence="8" id="KW-0460">Magnesium</keyword>
<evidence type="ECO:0000259" key="13">
    <source>
        <dbReference type="Pfam" id="PF08241"/>
    </source>
</evidence>
<dbReference type="SUPFAM" id="SSF53335">
    <property type="entry name" value="S-adenosyl-L-methionine-dependent methyltransferases"/>
    <property type="match status" value="1"/>
</dbReference>
<evidence type="ECO:0000256" key="3">
    <source>
        <dbReference type="ARBA" id="ARBA00021330"/>
    </source>
</evidence>
<keyword evidence="7" id="KW-0479">Metal-binding</keyword>
<evidence type="ECO:0000256" key="6">
    <source>
        <dbReference type="ARBA" id="ARBA00022691"/>
    </source>
</evidence>
<dbReference type="GO" id="GO:0003723">
    <property type="term" value="F:RNA binding"/>
    <property type="evidence" value="ECO:0007669"/>
    <property type="project" value="UniProtKB-KW"/>
</dbReference>
<comment type="caution">
    <text evidence="14">The sequence shown here is derived from an EMBL/GenBank/DDBJ whole genome shotgun (WGS) entry which is preliminary data.</text>
</comment>
<name>A0A392PJA1_9FABA</name>
<keyword evidence="9" id="KW-0694">RNA-binding</keyword>
<dbReference type="InterPro" id="IPR026610">
    <property type="entry name" value="Hen1"/>
</dbReference>
<dbReference type="Gene3D" id="3.40.50.150">
    <property type="entry name" value="Vaccinia Virus protein VP39"/>
    <property type="match status" value="1"/>
</dbReference>
<evidence type="ECO:0000256" key="5">
    <source>
        <dbReference type="ARBA" id="ARBA00022679"/>
    </source>
</evidence>
<dbReference type="GO" id="GO:0046872">
    <property type="term" value="F:metal ion binding"/>
    <property type="evidence" value="ECO:0007669"/>
    <property type="project" value="UniProtKB-KW"/>
</dbReference>
<comment type="catalytic activity">
    <reaction evidence="12">
        <text>small RNA 3'-end nucleotide + S-adenosyl-L-methionine = small RNA 3'-end 2'-O-methylnucleotide + S-adenosyl-L-homocysteine + H(+)</text>
        <dbReference type="Rhea" id="RHEA:37887"/>
        <dbReference type="Rhea" id="RHEA-COMP:10415"/>
        <dbReference type="Rhea" id="RHEA-COMP:10416"/>
        <dbReference type="ChEBI" id="CHEBI:15378"/>
        <dbReference type="ChEBI" id="CHEBI:57856"/>
        <dbReference type="ChEBI" id="CHEBI:59789"/>
        <dbReference type="ChEBI" id="CHEBI:74896"/>
        <dbReference type="ChEBI" id="CHEBI:74898"/>
        <dbReference type="EC" id="2.1.1.386"/>
    </reaction>
</comment>
<evidence type="ECO:0000313" key="14">
    <source>
        <dbReference type="EMBL" id="MCI11717.1"/>
    </source>
</evidence>
<evidence type="ECO:0000313" key="15">
    <source>
        <dbReference type="Proteomes" id="UP000265520"/>
    </source>
</evidence>
<evidence type="ECO:0000256" key="1">
    <source>
        <dbReference type="ARBA" id="ARBA00001946"/>
    </source>
</evidence>
<evidence type="ECO:0000256" key="12">
    <source>
        <dbReference type="ARBA" id="ARBA00048418"/>
    </source>
</evidence>
<evidence type="ECO:0000256" key="2">
    <source>
        <dbReference type="ARBA" id="ARBA00009026"/>
    </source>
</evidence>
<keyword evidence="5 14" id="KW-0808">Transferase</keyword>
<dbReference type="GO" id="GO:0005634">
    <property type="term" value="C:nucleus"/>
    <property type="evidence" value="ECO:0007669"/>
    <property type="project" value="TreeGrafter"/>
</dbReference>
<evidence type="ECO:0000256" key="11">
    <source>
        <dbReference type="ARBA" id="ARBA00035025"/>
    </source>
</evidence>
<dbReference type="InterPro" id="IPR029063">
    <property type="entry name" value="SAM-dependent_MTases_sf"/>
</dbReference>
<dbReference type="GO" id="GO:0030422">
    <property type="term" value="P:siRNA processing"/>
    <property type="evidence" value="ECO:0007669"/>
    <property type="project" value="TreeGrafter"/>
</dbReference>
<dbReference type="GO" id="GO:0008757">
    <property type="term" value="F:S-adenosylmethionine-dependent methyltransferase activity"/>
    <property type="evidence" value="ECO:0007669"/>
    <property type="project" value="InterPro"/>
</dbReference>
<dbReference type="Pfam" id="PF08241">
    <property type="entry name" value="Methyltransf_11"/>
    <property type="match status" value="1"/>
</dbReference>
<accession>A0A392PJA1</accession>
<keyword evidence="10" id="KW-0943">RNA-mediated gene silencing</keyword>